<accession>A0ABV5GST5</accession>
<dbReference type="PROSITE" id="PS51257">
    <property type="entry name" value="PROKAR_LIPOPROTEIN"/>
    <property type="match status" value="1"/>
</dbReference>
<organism evidence="1 2">
    <name type="scientific">Flavobacterium jumunjinense</name>
    <dbReference type="NCBI Taxonomy" id="998845"/>
    <lineage>
        <taxon>Bacteria</taxon>
        <taxon>Pseudomonadati</taxon>
        <taxon>Bacteroidota</taxon>
        <taxon>Flavobacteriia</taxon>
        <taxon>Flavobacteriales</taxon>
        <taxon>Flavobacteriaceae</taxon>
        <taxon>Flavobacterium</taxon>
    </lineage>
</organism>
<name>A0ABV5GST5_9FLAO</name>
<evidence type="ECO:0000313" key="1">
    <source>
        <dbReference type="EMBL" id="MFB9098460.1"/>
    </source>
</evidence>
<proteinExistence type="predicted"/>
<dbReference type="InterPro" id="IPR017853">
    <property type="entry name" value="GH"/>
</dbReference>
<sequence length="396" mass="44994">MKTIVLNIIICLFVSSCLDESMTVENNTKPKIGRIGIRINSIGKQEFYDKGNNKKFVPKGYNYTHVGEFTWNGIQITNHITFKPDYYNSDASNSLLIKLKNENYNTVRVFINPLLVANANGDLNTSYVAAIVDFLIKAEKHGIGVIITTDMIPLTAYGTVLQSEDDIWWWNKQYVFNSEIELEKNFWQSLIVQLKNANVSLQTILAYEIRNEFFYHPSHAPFNSSSGIVHHPNGIDYNMAIATDKEALMQASFVYWSTNVRNSIKEVDAEALVAVGFYGPEPLGKPSVIAIQNSELDFVDLHMYPEQHSLSEYIDYFEISQNTEKLIILGEFGIVEDQTINIDVAKNQLLNWRNDCVNSYGIDGWLLWTWDSDSGSQLSISDSNDVLFKAFSPMNN</sequence>
<gene>
    <name evidence="1" type="ORF">ACFFVF_18295</name>
</gene>
<evidence type="ECO:0008006" key="3">
    <source>
        <dbReference type="Google" id="ProtNLM"/>
    </source>
</evidence>
<reference evidence="1 2" key="1">
    <citation type="submission" date="2024-09" db="EMBL/GenBank/DDBJ databases">
        <authorList>
            <person name="Sun Q."/>
            <person name="Mori K."/>
        </authorList>
    </citation>
    <scope>NUCLEOTIDE SEQUENCE [LARGE SCALE GENOMIC DNA]</scope>
    <source>
        <strain evidence="1 2">CECT 7955</strain>
    </source>
</reference>
<dbReference type="SUPFAM" id="SSF51445">
    <property type="entry name" value="(Trans)glycosidases"/>
    <property type="match status" value="1"/>
</dbReference>
<dbReference type="Gene3D" id="3.20.20.80">
    <property type="entry name" value="Glycosidases"/>
    <property type="match status" value="1"/>
</dbReference>
<evidence type="ECO:0000313" key="2">
    <source>
        <dbReference type="Proteomes" id="UP001589607"/>
    </source>
</evidence>
<protein>
    <recommendedName>
        <fullName evidence="3">Glycoside hydrolase family 5 domain-containing protein</fullName>
    </recommendedName>
</protein>
<dbReference type="EMBL" id="JBHMEY010000089">
    <property type="protein sequence ID" value="MFB9098460.1"/>
    <property type="molecule type" value="Genomic_DNA"/>
</dbReference>
<dbReference type="RefSeq" id="WP_236456391.1">
    <property type="nucleotide sequence ID" value="NZ_CBCSGE010000014.1"/>
</dbReference>
<dbReference type="Proteomes" id="UP001589607">
    <property type="component" value="Unassembled WGS sequence"/>
</dbReference>
<comment type="caution">
    <text evidence="1">The sequence shown here is derived from an EMBL/GenBank/DDBJ whole genome shotgun (WGS) entry which is preliminary data.</text>
</comment>
<keyword evidence="2" id="KW-1185">Reference proteome</keyword>